<organism evidence="9 12">
    <name type="scientific">Winslowiella iniecta</name>
    <dbReference type="NCBI Taxonomy" id="1560201"/>
    <lineage>
        <taxon>Bacteria</taxon>
        <taxon>Pseudomonadati</taxon>
        <taxon>Pseudomonadota</taxon>
        <taxon>Gammaproteobacteria</taxon>
        <taxon>Enterobacterales</taxon>
        <taxon>Erwiniaceae</taxon>
        <taxon>Winslowiella</taxon>
    </lineage>
</organism>
<evidence type="ECO:0000313" key="12">
    <source>
        <dbReference type="Proteomes" id="UP000037088"/>
    </source>
</evidence>
<protein>
    <recommendedName>
        <fullName evidence="5">protein adenylyltransferase</fullName>
        <ecNumber evidence="5">2.7.7.108</ecNumber>
    </recommendedName>
</protein>
<dbReference type="Proteomes" id="UP000036851">
    <property type="component" value="Unassembled WGS sequence"/>
</dbReference>
<keyword evidence="3" id="KW-0547">Nucleotide-binding</keyword>
<dbReference type="Gene3D" id="1.10.3290.10">
    <property type="entry name" value="Fido-like domain"/>
    <property type="match status" value="1"/>
</dbReference>
<dbReference type="PANTHER" id="PTHR39560">
    <property type="entry name" value="PROTEIN ADENYLYLTRANSFERASE FIC-RELATED"/>
    <property type="match status" value="1"/>
</dbReference>
<evidence type="ECO:0000259" key="8">
    <source>
        <dbReference type="PROSITE" id="PS51459"/>
    </source>
</evidence>
<dbReference type="AlphaFoldDB" id="A0A0L7T7G0"/>
<evidence type="ECO:0000313" key="9">
    <source>
        <dbReference type="EMBL" id="KOC91131.1"/>
    </source>
</evidence>
<dbReference type="GO" id="GO:0070733">
    <property type="term" value="F:AMPylase activity"/>
    <property type="evidence" value="ECO:0007669"/>
    <property type="project" value="UniProtKB-EC"/>
</dbReference>
<name>A0A0L7T7G0_9GAMM</name>
<evidence type="ECO:0000256" key="5">
    <source>
        <dbReference type="ARBA" id="ARBA00034531"/>
    </source>
</evidence>
<accession>A0A0L7T7G0</accession>
<dbReference type="EMBL" id="JRXF01000011">
    <property type="protein sequence ID" value="KOC93732.1"/>
    <property type="molecule type" value="Genomic_DNA"/>
</dbReference>
<dbReference type="NCBIfam" id="NF007672">
    <property type="entry name" value="PRK10347.1"/>
    <property type="match status" value="1"/>
</dbReference>
<dbReference type="PANTHER" id="PTHR39560:SF1">
    <property type="entry name" value="PROTEIN ADENYLYLTRANSFERASE FIC-RELATED"/>
    <property type="match status" value="1"/>
</dbReference>
<dbReference type="SUPFAM" id="SSF140931">
    <property type="entry name" value="Fic-like"/>
    <property type="match status" value="1"/>
</dbReference>
<comment type="catalytic activity">
    <reaction evidence="6">
        <text>L-threonyl-[protein] + ATP = 3-O-(5'-adenylyl)-L-threonyl-[protein] + diphosphate</text>
        <dbReference type="Rhea" id="RHEA:54292"/>
        <dbReference type="Rhea" id="RHEA-COMP:11060"/>
        <dbReference type="Rhea" id="RHEA-COMP:13847"/>
        <dbReference type="ChEBI" id="CHEBI:30013"/>
        <dbReference type="ChEBI" id="CHEBI:30616"/>
        <dbReference type="ChEBI" id="CHEBI:33019"/>
        <dbReference type="ChEBI" id="CHEBI:138113"/>
        <dbReference type="EC" id="2.7.7.108"/>
    </reaction>
</comment>
<keyword evidence="4" id="KW-0067">ATP-binding</keyword>
<keyword evidence="1" id="KW-0808">Transferase</keyword>
<dbReference type="Proteomes" id="UP000037088">
    <property type="component" value="Unassembled WGS sequence"/>
</dbReference>
<keyword evidence="2" id="KW-0548">Nucleotidyltransferase</keyword>
<dbReference type="EC" id="2.7.7.108" evidence="5"/>
<dbReference type="InterPro" id="IPR003812">
    <property type="entry name" value="Fido"/>
</dbReference>
<dbReference type="GO" id="GO:0051302">
    <property type="term" value="P:regulation of cell division"/>
    <property type="evidence" value="ECO:0007669"/>
    <property type="project" value="TreeGrafter"/>
</dbReference>
<reference evidence="11 12" key="1">
    <citation type="journal article" date="2015" name="Int. J. Syst. Evol. Microbiol.">
        <title>Erwinia iniecta sp. nov., isolated from Russian wheat aphids (Diuraphis noxia).</title>
        <authorList>
            <person name="Campillo T."/>
            <person name="Luna E."/>
            <person name="Portier P."/>
            <person name="Fischer-Le Saux M."/>
            <person name="Lapitan N."/>
            <person name="Tisserat N.A."/>
            <person name="Leach J.E."/>
        </authorList>
    </citation>
    <scope>NUCLEOTIDE SEQUENCE [LARGE SCALE GENOMIC DNA]</scope>
    <source>
        <strain evidence="9 12">B120</strain>
        <strain evidence="10 11">B149</strain>
    </source>
</reference>
<evidence type="ECO:0000256" key="2">
    <source>
        <dbReference type="ARBA" id="ARBA00022695"/>
    </source>
</evidence>
<dbReference type="RefSeq" id="WP_052898498.1">
    <property type="nucleotide sequence ID" value="NZ_JRXE01000007.1"/>
</dbReference>
<evidence type="ECO:0000256" key="7">
    <source>
        <dbReference type="ARBA" id="ARBA00048696"/>
    </source>
</evidence>
<proteinExistence type="predicted"/>
<feature type="domain" description="Fido" evidence="8">
    <location>
        <begin position="54"/>
        <end position="191"/>
    </location>
</feature>
<comment type="caution">
    <text evidence="9">The sequence shown here is derived from an EMBL/GenBank/DDBJ whole genome shotgun (WGS) entry which is preliminary data.</text>
</comment>
<dbReference type="InterPro" id="IPR036597">
    <property type="entry name" value="Fido-like_dom_sf"/>
</dbReference>
<evidence type="ECO:0000256" key="4">
    <source>
        <dbReference type="ARBA" id="ARBA00022840"/>
    </source>
</evidence>
<sequence>MSANAMSERDPYYWQDIKVLKNRLHIREAQRLQQAELEFTALRAATIGPGARNPGFPHLRAIHRTLFQDLYDWAGELRKIDIYLDDTPFCHFEYLEKQGNALMAALEAENGLADLPLEKFTERLAHYYCEINMLHPFRDGNGRAQRLFFEQLALHAGWLINWQHVEREAWLKANRDGVSGDLRGLIDIFGKVVSSPV</sequence>
<dbReference type="PATRIC" id="fig|1560201.3.peg.1436"/>
<evidence type="ECO:0000256" key="1">
    <source>
        <dbReference type="ARBA" id="ARBA00022679"/>
    </source>
</evidence>
<dbReference type="PROSITE" id="PS51459">
    <property type="entry name" value="FIDO"/>
    <property type="match status" value="1"/>
</dbReference>
<dbReference type="OrthoDB" id="9807853at2"/>
<evidence type="ECO:0000313" key="10">
    <source>
        <dbReference type="EMBL" id="KOC93732.1"/>
    </source>
</evidence>
<dbReference type="STRING" id="1560201.NG42_06735"/>
<comment type="catalytic activity">
    <reaction evidence="7">
        <text>L-tyrosyl-[protein] + ATP = O-(5'-adenylyl)-L-tyrosyl-[protein] + diphosphate</text>
        <dbReference type="Rhea" id="RHEA:54288"/>
        <dbReference type="Rhea" id="RHEA-COMP:10136"/>
        <dbReference type="Rhea" id="RHEA-COMP:13846"/>
        <dbReference type="ChEBI" id="CHEBI:30616"/>
        <dbReference type="ChEBI" id="CHEBI:33019"/>
        <dbReference type="ChEBI" id="CHEBI:46858"/>
        <dbReference type="ChEBI" id="CHEBI:83624"/>
        <dbReference type="EC" id="2.7.7.108"/>
    </reaction>
</comment>
<evidence type="ECO:0000313" key="11">
    <source>
        <dbReference type="Proteomes" id="UP000036851"/>
    </source>
</evidence>
<dbReference type="GO" id="GO:0005524">
    <property type="term" value="F:ATP binding"/>
    <property type="evidence" value="ECO:0007669"/>
    <property type="project" value="UniProtKB-KW"/>
</dbReference>
<keyword evidence="12" id="KW-1185">Reference proteome</keyword>
<evidence type="ECO:0000256" key="6">
    <source>
        <dbReference type="ARBA" id="ARBA00047939"/>
    </source>
</evidence>
<gene>
    <name evidence="9" type="ORF">NG42_06735</name>
    <name evidence="10" type="ORF">NG43_08405</name>
</gene>
<dbReference type="Pfam" id="PF02661">
    <property type="entry name" value="Fic"/>
    <property type="match status" value="1"/>
</dbReference>
<evidence type="ECO:0000256" key="3">
    <source>
        <dbReference type="ARBA" id="ARBA00022741"/>
    </source>
</evidence>
<dbReference type="EMBL" id="JRXE01000007">
    <property type="protein sequence ID" value="KOC91131.1"/>
    <property type="molecule type" value="Genomic_DNA"/>
</dbReference>